<dbReference type="PANTHER" id="PTHR47600">
    <property type="entry name" value="NUCLEIC ACID-BINDING, OB-FOLD-LIKE PROTEIN"/>
    <property type="match status" value="1"/>
</dbReference>
<organism evidence="1 2">
    <name type="scientific">Brassica napus</name>
    <name type="common">Rape</name>
    <dbReference type="NCBI Taxonomy" id="3708"/>
    <lineage>
        <taxon>Eukaryota</taxon>
        <taxon>Viridiplantae</taxon>
        <taxon>Streptophyta</taxon>
        <taxon>Embryophyta</taxon>
        <taxon>Tracheophyta</taxon>
        <taxon>Spermatophyta</taxon>
        <taxon>Magnoliopsida</taxon>
        <taxon>eudicotyledons</taxon>
        <taxon>Gunneridae</taxon>
        <taxon>Pentapetalae</taxon>
        <taxon>rosids</taxon>
        <taxon>malvids</taxon>
        <taxon>Brassicales</taxon>
        <taxon>Brassicaceae</taxon>
        <taxon>Brassiceae</taxon>
        <taxon>Brassica</taxon>
    </lineage>
</organism>
<protein>
    <submittedName>
        <fullName evidence="1">BnaC08g15740D protein</fullName>
    </submittedName>
</protein>
<dbReference type="AlphaFoldDB" id="A0A078H1G7"/>
<dbReference type="STRING" id="3708.A0A078H1G7"/>
<dbReference type="PANTHER" id="PTHR47600:SF1">
    <property type="entry name" value="NUCLEIC ACID-BINDING, OB-FOLD-LIKE PROTEIN"/>
    <property type="match status" value="1"/>
</dbReference>
<name>A0A078H1G7_BRANA</name>
<accession>A0A078H1G7</accession>
<dbReference type="EMBL" id="LK032269">
    <property type="protein sequence ID" value="CDY31279.1"/>
    <property type="molecule type" value="Genomic_DNA"/>
</dbReference>
<evidence type="ECO:0000313" key="2">
    <source>
        <dbReference type="Proteomes" id="UP000028999"/>
    </source>
</evidence>
<evidence type="ECO:0000313" key="1">
    <source>
        <dbReference type="EMBL" id="CDY31279.1"/>
    </source>
</evidence>
<dbReference type="Gramene" id="CDY31279">
    <property type="protein sequence ID" value="CDY31279"/>
    <property type="gene ID" value="GSBRNA2T00047441001"/>
</dbReference>
<reference evidence="1 2" key="1">
    <citation type="journal article" date="2014" name="Science">
        <title>Plant genetics. Early allopolyploid evolution in the post-Neolithic Brassica napus oilseed genome.</title>
        <authorList>
            <person name="Chalhoub B."/>
            <person name="Denoeud F."/>
            <person name="Liu S."/>
            <person name="Parkin I.A."/>
            <person name="Tang H."/>
            <person name="Wang X."/>
            <person name="Chiquet J."/>
            <person name="Belcram H."/>
            <person name="Tong C."/>
            <person name="Samans B."/>
            <person name="Correa M."/>
            <person name="Da Silva C."/>
            <person name="Just J."/>
            <person name="Falentin C."/>
            <person name="Koh C.S."/>
            <person name="Le Clainche I."/>
            <person name="Bernard M."/>
            <person name="Bento P."/>
            <person name="Noel B."/>
            <person name="Labadie K."/>
            <person name="Alberti A."/>
            <person name="Charles M."/>
            <person name="Arnaud D."/>
            <person name="Guo H."/>
            <person name="Daviaud C."/>
            <person name="Alamery S."/>
            <person name="Jabbari K."/>
            <person name="Zhao M."/>
            <person name="Edger P.P."/>
            <person name="Chelaifa H."/>
            <person name="Tack D."/>
            <person name="Lassalle G."/>
            <person name="Mestiri I."/>
            <person name="Schnel N."/>
            <person name="Le Paslier M.C."/>
            <person name="Fan G."/>
            <person name="Renault V."/>
            <person name="Bayer P.E."/>
            <person name="Golicz A.A."/>
            <person name="Manoli S."/>
            <person name="Lee T.H."/>
            <person name="Thi V.H."/>
            <person name="Chalabi S."/>
            <person name="Hu Q."/>
            <person name="Fan C."/>
            <person name="Tollenaere R."/>
            <person name="Lu Y."/>
            <person name="Battail C."/>
            <person name="Shen J."/>
            <person name="Sidebottom C.H."/>
            <person name="Wang X."/>
            <person name="Canaguier A."/>
            <person name="Chauveau A."/>
            <person name="Berard A."/>
            <person name="Deniot G."/>
            <person name="Guan M."/>
            <person name="Liu Z."/>
            <person name="Sun F."/>
            <person name="Lim Y.P."/>
            <person name="Lyons E."/>
            <person name="Town C.D."/>
            <person name="Bancroft I."/>
            <person name="Wang X."/>
            <person name="Meng J."/>
            <person name="Ma J."/>
            <person name="Pires J.C."/>
            <person name="King G.J."/>
            <person name="Brunel D."/>
            <person name="Delourme R."/>
            <person name="Renard M."/>
            <person name="Aury J.M."/>
            <person name="Adams K.L."/>
            <person name="Batley J."/>
            <person name="Snowdon R.J."/>
            <person name="Tost J."/>
            <person name="Edwards D."/>
            <person name="Zhou Y."/>
            <person name="Hua W."/>
            <person name="Sharpe A.G."/>
            <person name="Paterson A.H."/>
            <person name="Guan C."/>
            <person name="Wincker P."/>
        </authorList>
    </citation>
    <scope>NUCLEOTIDE SEQUENCE [LARGE SCALE GENOMIC DNA]</scope>
    <source>
        <strain evidence="2">cv. Darmor-bzh</strain>
    </source>
</reference>
<dbReference type="Proteomes" id="UP000028999">
    <property type="component" value="Unassembled WGS sequence"/>
</dbReference>
<gene>
    <name evidence="1" type="primary">BnaC08g15740D</name>
    <name evidence="1" type="ORF">GSBRNA2T00047441001</name>
</gene>
<dbReference type="PaxDb" id="3708-A0A078H1G7"/>
<sequence>MEKLEIVELCNYPRLKIHQFPTETQLDGETSSEEKDIDPSLYRQNLGVIGAQDVTSKAPTSDSSLVDSEVGNIVNGEESSSMKLDYLLMVCDREKQKFLSSFVGQKIKVNVVMANRNTRKLIFSMRTRENEEEVEKKRNLMAKLCVGDVEGVTALIHQSEVSWDATLDHASCFKMGQVE</sequence>
<proteinExistence type="predicted"/>
<keyword evidence="2" id="KW-1185">Reference proteome</keyword>